<dbReference type="AlphaFoldDB" id="A0A8H3I5D6"/>
<comment type="caution">
    <text evidence="1">The sequence shown here is derived from an EMBL/GenBank/DDBJ whole genome shotgun (WGS) entry which is preliminary data.</text>
</comment>
<protein>
    <submittedName>
        <fullName evidence="1">Uncharacterized protein</fullName>
    </submittedName>
</protein>
<sequence>MVLDRKKRIDVTQASEHPFSDLSSLLTHVSQIKVAQGETLGRAHAKVQTTAAIFNRYVDVLFQQSPDITSLGMGLHHYTENILAGDHYSTMNKARSIADALLELQIPDEVQLSPDGKQTGIYQLSIHADQQIYPQLLSLNSENLLKISAFAWSPCGQYVAYTCQDKEDSEDENKMPTVYGQHWKYGCLYLLKVYGGTPTAIYNQPRHVHEFVWTPDAKSLVFDTHKYPERSSPYFDGSVVYAVSIESLEVSIVCDFPGHLENLTWHQDHSTL</sequence>
<name>A0A8H3I5D6_9LECA</name>
<evidence type="ECO:0000313" key="1">
    <source>
        <dbReference type="EMBL" id="CAF9915562.1"/>
    </source>
</evidence>
<reference evidence="1" key="1">
    <citation type="submission" date="2021-03" db="EMBL/GenBank/DDBJ databases">
        <authorList>
            <person name="Tagirdzhanova G."/>
        </authorList>
    </citation>
    <scope>NUCLEOTIDE SEQUENCE</scope>
</reference>
<accession>A0A8H3I5D6</accession>
<dbReference type="SUPFAM" id="SSF82171">
    <property type="entry name" value="DPP6 N-terminal domain-like"/>
    <property type="match status" value="1"/>
</dbReference>
<keyword evidence="2" id="KW-1185">Reference proteome</keyword>
<proteinExistence type="predicted"/>
<evidence type="ECO:0000313" key="2">
    <source>
        <dbReference type="Proteomes" id="UP000664169"/>
    </source>
</evidence>
<dbReference type="InterPro" id="IPR011042">
    <property type="entry name" value="6-blade_b-propeller_TolB-like"/>
</dbReference>
<dbReference type="Gene3D" id="2.120.10.30">
    <property type="entry name" value="TolB, C-terminal domain"/>
    <property type="match status" value="1"/>
</dbReference>
<organism evidence="1 2">
    <name type="scientific">Gomphillus americanus</name>
    <dbReference type="NCBI Taxonomy" id="1940652"/>
    <lineage>
        <taxon>Eukaryota</taxon>
        <taxon>Fungi</taxon>
        <taxon>Dikarya</taxon>
        <taxon>Ascomycota</taxon>
        <taxon>Pezizomycotina</taxon>
        <taxon>Lecanoromycetes</taxon>
        <taxon>OSLEUM clade</taxon>
        <taxon>Ostropomycetidae</taxon>
        <taxon>Ostropales</taxon>
        <taxon>Graphidaceae</taxon>
        <taxon>Gomphilloideae</taxon>
        <taxon>Gomphillus</taxon>
    </lineage>
</organism>
<gene>
    <name evidence="1" type="ORF">GOMPHAMPRED_000793</name>
</gene>
<dbReference type="Proteomes" id="UP000664169">
    <property type="component" value="Unassembled WGS sequence"/>
</dbReference>
<dbReference type="EMBL" id="CAJPDQ010000010">
    <property type="protein sequence ID" value="CAF9915562.1"/>
    <property type="molecule type" value="Genomic_DNA"/>
</dbReference>